<accession>A0A1H4JFC8</accession>
<feature type="compositionally biased region" description="Acidic residues" evidence="1">
    <location>
        <begin position="42"/>
        <end position="52"/>
    </location>
</feature>
<protein>
    <submittedName>
        <fullName evidence="2">Uncharacterized protein</fullName>
    </submittedName>
</protein>
<dbReference type="STRING" id="640635.SAMN04489806_0664"/>
<name>A0A1H4JFC8_9MICO</name>
<evidence type="ECO:0000313" key="2">
    <source>
        <dbReference type="EMBL" id="SEB44785.1"/>
    </source>
</evidence>
<feature type="compositionally biased region" description="Acidic residues" evidence="1">
    <location>
        <begin position="62"/>
        <end position="76"/>
    </location>
</feature>
<dbReference type="OrthoDB" id="5519961at2"/>
<dbReference type="EMBL" id="FNRY01000001">
    <property type="protein sequence ID" value="SEB44785.1"/>
    <property type="molecule type" value="Genomic_DNA"/>
</dbReference>
<evidence type="ECO:0000313" key="3">
    <source>
        <dbReference type="Proteomes" id="UP000199183"/>
    </source>
</evidence>
<dbReference type="RefSeq" id="WP_091179783.1">
    <property type="nucleotide sequence ID" value="NZ_FNRY01000001.1"/>
</dbReference>
<keyword evidence="3" id="KW-1185">Reference proteome</keyword>
<dbReference type="AlphaFoldDB" id="A0A1H4JFC8"/>
<dbReference type="Proteomes" id="UP000199183">
    <property type="component" value="Unassembled WGS sequence"/>
</dbReference>
<proteinExistence type="predicted"/>
<sequence length="76" mass="8509">MAERGSSKHGPNLDDELKHETSGMVNGTQPDHVEEFRQTEGMPDDTDSQEVDDAAHMRGNEVDADLPWEKEDDDGR</sequence>
<evidence type="ECO:0000256" key="1">
    <source>
        <dbReference type="SAM" id="MobiDB-lite"/>
    </source>
</evidence>
<feature type="compositionally biased region" description="Basic and acidic residues" evidence="1">
    <location>
        <begin position="1"/>
        <end position="21"/>
    </location>
</feature>
<organism evidence="2 3">
    <name type="scientific">Paramicrobacterium humi</name>
    <dbReference type="NCBI Taxonomy" id="640635"/>
    <lineage>
        <taxon>Bacteria</taxon>
        <taxon>Bacillati</taxon>
        <taxon>Actinomycetota</taxon>
        <taxon>Actinomycetes</taxon>
        <taxon>Micrococcales</taxon>
        <taxon>Microbacteriaceae</taxon>
        <taxon>Paramicrobacterium</taxon>
    </lineage>
</organism>
<reference evidence="2 3" key="1">
    <citation type="submission" date="2016-10" db="EMBL/GenBank/DDBJ databases">
        <authorList>
            <person name="de Groot N.N."/>
        </authorList>
    </citation>
    <scope>NUCLEOTIDE SEQUENCE [LARGE SCALE GENOMIC DNA]</scope>
    <source>
        <strain evidence="2 3">DSM 21799</strain>
    </source>
</reference>
<gene>
    <name evidence="2" type="ORF">SAMN04489806_0664</name>
</gene>
<feature type="region of interest" description="Disordered" evidence="1">
    <location>
        <begin position="1"/>
        <end position="76"/>
    </location>
</feature>